<dbReference type="AlphaFoldDB" id="A0AA93BKX6"/>
<protein>
    <submittedName>
        <fullName evidence="1">Uncharacterized protein</fullName>
    </submittedName>
</protein>
<gene>
    <name evidence="1" type="ORF">DW916_10875</name>
</gene>
<dbReference type="EMBL" id="QSFW01000023">
    <property type="protein sequence ID" value="RHA84755.1"/>
    <property type="molecule type" value="Genomic_DNA"/>
</dbReference>
<dbReference type="RefSeq" id="WP_147350898.1">
    <property type="nucleotide sequence ID" value="NZ_JBALKB010000006.1"/>
</dbReference>
<evidence type="ECO:0000313" key="1">
    <source>
        <dbReference type="EMBL" id="RHA84755.1"/>
    </source>
</evidence>
<name>A0AA93BKX6_9BACT</name>
<comment type="caution">
    <text evidence="1">The sequence shown here is derived from an EMBL/GenBank/DDBJ whole genome shotgun (WGS) entry which is preliminary data.</text>
</comment>
<dbReference type="Proteomes" id="UP000284990">
    <property type="component" value="Unassembled WGS sequence"/>
</dbReference>
<reference evidence="1 2" key="1">
    <citation type="submission" date="2018-08" db="EMBL/GenBank/DDBJ databases">
        <title>A genome reference for cultivated species of the human gut microbiota.</title>
        <authorList>
            <person name="Zou Y."/>
            <person name="Xue W."/>
            <person name="Luo G."/>
        </authorList>
    </citation>
    <scope>NUCLEOTIDE SEQUENCE [LARGE SCALE GENOMIC DNA]</scope>
    <source>
        <strain evidence="1 2">AM42-23AC</strain>
    </source>
</reference>
<evidence type="ECO:0000313" key="2">
    <source>
        <dbReference type="Proteomes" id="UP000284990"/>
    </source>
</evidence>
<proteinExistence type="predicted"/>
<organism evidence="1 2">
    <name type="scientific">Segatella copri</name>
    <dbReference type="NCBI Taxonomy" id="165179"/>
    <lineage>
        <taxon>Bacteria</taxon>
        <taxon>Pseudomonadati</taxon>
        <taxon>Bacteroidota</taxon>
        <taxon>Bacteroidia</taxon>
        <taxon>Bacteroidales</taxon>
        <taxon>Prevotellaceae</taxon>
        <taxon>Segatella</taxon>
    </lineage>
</organism>
<sequence length="94" mass="10767">MQRKKRNINNNKTTTQVMRALRITRRRAVSSMTIARHPLAEGLRSLGSLGGDNSLFNDYLKGNHVSDLRKDWEAVGSDMRKVLNANRRQLYAAR</sequence>
<accession>A0AA93BKX6</accession>